<proteinExistence type="predicted"/>
<dbReference type="OrthoDB" id="8720220at2"/>
<evidence type="ECO:0000313" key="3">
    <source>
        <dbReference type="Proteomes" id="UP000029493"/>
    </source>
</evidence>
<dbReference type="STRING" id="157783.LK03_09635"/>
<keyword evidence="1" id="KW-0732">Signal</keyword>
<feature type="chain" id="PRO_5001851201" evidence="1">
    <location>
        <begin position="21"/>
        <end position="103"/>
    </location>
</feature>
<reference evidence="2 3" key="1">
    <citation type="submission" date="2014-09" db="EMBL/GenBank/DDBJ databases">
        <authorList>
            <person name="Chan K.-G."/>
        </authorList>
    </citation>
    <scope>NUCLEOTIDE SEQUENCE [LARGE SCALE GENOMIC DNA]</scope>
    <source>
        <strain evidence="2 3">ND07</strain>
    </source>
</reference>
<gene>
    <name evidence="2" type="ORF">LK03_09635</name>
</gene>
<keyword evidence="3" id="KW-1185">Reference proteome</keyword>
<dbReference type="Proteomes" id="UP000029493">
    <property type="component" value="Chromosome"/>
</dbReference>
<dbReference type="KEGG" id="psw:LK03_09635"/>
<evidence type="ECO:0000256" key="1">
    <source>
        <dbReference type="SAM" id="SignalP"/>
    </source>
</evidence>
<sequence length="103" mass="11444">MKFFCSILITCALASGAAHASSSQAWNEHRQLMLKSCLAASQFKDAHARGKPAEFDDQVGYSAMLIEGVYPQKYMKGRTGTELCLYDRRVQKAFVSEWTSGKS</sequence>
<name>A0A089WSM7_9PSED</name>
<organism evidence="2 3">
    <name type="scientific">Pseudomonas cremoricolorata</name>
    <dbReference type="NCBI Taxonomy" id="157783"/>
    <lineage>
        <taxon>Bacteria</taxon>
        <taxon>Pseudomonadati</taxon>
        <taxon>Pseudomonadota</taxon>
        <taxon>Gammaproteobacteria</taxon>
        <taxon>Pseudomonadales</taxon>
        <taxon>Pseudomonadaceae</taxon>
        <taxon>Pseudomonas</taxon>
    </lineage>
</organism>
<dbReference type="eggNOG" id="ENOG5033EGN">
    <property type="taxonomic scope" value="Bacteria"/>
</dbReference>
<dbReference type="AlphaFoldDB" id="A0A089WSM7"/>
<feature type="signal peptide" evidence="1">
    <location>
        <begin position="1"/>
        <end position="20"/>
    </location>
</feature>
<dbReference type="EMBL" id="CP009455">
    <property type="protein sequence ID" value="AIR89527.1"/>
    <property type="molecule type" value="Genomic_DNA"/>
</dbReference>
<protein>
    <submittedName>
        <fullName evidence="2">Membrane protein</fullName>
    </submittedName>
</protein>
<evidence type="ECO:0000313" key="2">
    <source>
        <dbReference type="EMBL" id="AIR89527.1"/>
    </source>
</evidence>
<dbReference type="RefSeq" id="WP_038412105.1">
    <property type="nucleotide sequence ID" value="NZ_CP009455.1"/>
</dbReference>
<accession>A0A089WSM7</accession>